<dbReference type="Proteomes" id="UP000605148">
    <property type="component" value="Unassembled WGS sequence"/>
</dbReference>
<feature type="transmembrane region" description="Helical" evidence="1">
    <location>
        <begin position="20"/>
        <end position="42"/>
    </location>
</feature>
<comment type="caution">
    <text evidence="2">The sequence shown here is derived from an EMBL/GenBank/DDBJ whole genome shotgun (WGS) entry which is preliminary data.</text>
</comment>
<name>A0A916TCT8_9HYPH</name>
<keyword evidence="3" id="KW-1185">Reference proteome</keyword>
<dbReference type="OrthoDB" id="7678233at2"/>
<accession>A0A916TCT8</accession>
<reference evidence="2" key="2">
    <citation type="submission" date="2020-09" db="EMBL/GenBank/DDBJ databases">
        <authorList>
            <person name="Sun Q."/>
            <person name="Zhou Y."/>
        </authorList>
    </citation>
    <scope>NUCLEOTIDE SEQUENCE</scope>
    <source>
        <strain evidence="2">CGMCC 1.12426</strain>
    </source>
</reference>
<evidence type="ECO:0000313" key="2">
    <source>
        <dbReference type="EMBL" id="GGB39189.1"/>
    </source>
</evidence>
<dbReference type="RefSeq" id="WP_150495022.1">
    <property type="nucleotide sequence ID" value="NZ_BMFA01000002.1"/>
</dbReference>
<keyword evidence="1" id="KW-0472">Membrane</keyword>
<dbReference type="AlphaFoldDB" id="A0A916TCT8"/>
<keyword evidence="1" id="KW-1133">Transmembrane helix</keyword>
<evidence type="ECO:0000256" key="1">
    <source>
        <dbReference type="SAM" id="Phobius"/>
    </source>
</evidence>
<keyword evidence="1" id="KW-0812">Transmembrane</keyword>
<protein>
    <submittedName>
        <fullName evidence="2">Uncharacterized protein</fullName>
    </submittedName>
</protein>
<reference evidence="2" key="1">
    <citation type="journal article" date="2014" name="Int. J. Syst. Evol. Microbiol.">
        <title>Complete genome sequence of Corynebacterium casei LMG S-19264T (=DSM 44701T), isolated from a smear-ripened cheese.</title>
        <authorList>
            <consortium name="US DOE Joint Genome Institute (JGI-PGF)"/>
            <person name="Walter F."/>
            <person name="Albersmeier A."/>
            <person name="Kalinowski J."/>
            <person name="Ruckert C."/>
        </authorList>
    </citation>
    <scope>NUCLEOTIDE SEQUENCE</scope>
    <source>
        <strain evidence="2">CGMCC 1.12426</strain>
    </source>
</reference>
<organism evidence="2 3">
    <name type="scientific">Roseibium aquae</name>
    <dbReference type="NCBI Taxonomy" id="1323746"/>
    <lineage>
        <taxon>Bacteria</taxon>
        <taxon>Pseudomonadati</taxon>
        <taxon>Pseudomonadota</taxon>
        <taxon>Alphaproteobacteria</taxon>
        <taxon>Hyphomicrobiales</taxon>
        <taxon>Stappiaceae</taxon>
        <taxon>Roseibium</taxon>
    </lineage>
</organism>
<dbReference type="PROSITE" id="PS51257">
    <property type="entry name" value="PROKAR_LIPOPROTEIN"/>
    <property type="match status" value="1"/>
</dbReference>
<proteinExistence type="predicted"/>
<gene>
    <name evidence="2" type="ORF">GCM10011316_09030</name>
</gene>
<sequence length="162" mass="16750">MSTRDRTLGGRILALPGQFLLALINASAILVIVACVLVLMTLGRIETAGASLADAAAGAALARLDMTSETFQARLDRIEARLSAISTKLQDPEQQNAADLRRELSELTAMLQQVADTARALAVVQPEVTQAAIRQAGQTVTDSLLGLAGCEQASPAGAAPGS</sequence>
<evidence type="ECO:0000313" key="3">
    <source>
        <dbReference type="Proteomes" id="UP000605148"/>
    </source>
</evidence>
<dbReference type="EMBL" id="BMFA01000002">
    <property type="protein sequence ID" value="GGB39189.1"/>
    <property type="molecule type" value="Genomic_DNA"/>
</dbReference>